<dbReference type="Proteomes" id="UP000261580">
    <property type="component" value="Unassembled WGS sequence"/>
</dbReference>
<evidence type="ECO:0000313" key="2">
    <source>
        <dbReference type="Ensembl" id="ENSNBRP00000006072.1"/>
    </source>
</evidence>
<dbReference type="GO" id="GO:0006749">
    <property type="term" value="P:glutathione metabolic process"/>
    <property type="evidence" value="ECO:0007669"/>
    <property type="project" value="TreeGrafter"/>
</dbReference>
<dbReference type="Pfam" id="PF00043">
    <property type="entry name" value="GST_C"/>
    <property type="match status" value="1"/>
</dbReference>
<dbReference type="PANTHER" id="PTHR42673">
    <property type="entry name" value="MALEYLACETOACETATE ISOMERASE"/>
    <property type="match status" value="1"/>
</dbReference>
<dbReference type="OMA" id="HEAYMQI"/>
<dbReference type="SUPFAM" id="SSF47616">
    <property type="entry name" value="GST C-terminal domain-like"/>
    <property type="match status" value="1"/>
</dbReference>
<dbReference type="GO" id="GO:0016034">
    <property type="term" value="F:maleylacetoacetate isomerase activity"/>
    <property type="evidence" value="ECO:0007669"/>
    <property type="project" value="TreeGrafter"/>
</dbReference>
<reference evidence="2" key="1">
    <citation type="submission" date="2025-08" db="UniProtKB">
        <authorList>
            <consortium name="Ensembl"/>
        </authorList>
    </citation>
    <scope>IDENTIFICATION</scope>
</reference>
<dbReference type="GeneTree" id="ENSGT00390000006580"/>
<dbReference type="AlphaFoldDB" id="A0A3Q4GRJ3"/>
<dbReference type="InterPro" id="IPR036282">
    <property type="entry name" value="Glutathione-S-Trfase_C_sf"/>
</dbReference>
<evidence type="ECO:0000313" key="3">
    <source>
        <dbReference type="Proteomes" id="UP000261580"/>
    </source>
</evidence>
<dbReference type="GO" id="GO:0004364">
    <property type="term" value="F:glutathione transferase activity"/>
    <property type="evidence" value="ECO:0007669"/>
    <property type="project" value="TreeGrafter"/>
</dbReference>
<proteinExistence type="predicted"/>
<dbReference type="PANTHER" id="PTHR42673:SF4">
    <property type="entry name" value="MALEYLACETOACETATE ISOMERASE"/>
    <property type="match status" value="1"/>
</dbReference>
<dbReference type="Ensembl" id="ENSNBRT00000006258.1">
    <property type="protein sequence ID" value="ENSNBRP00000006072.1"/>
    <property type="gene ID" value="ENSNBRG00000004781.1"/>
</dbReference>
<dbReference type="STRING" id="32507.ENSNBRP00000006072"/>
<dbReference type="Bgee" id="ENSNBRG00000004781">
    <property type="expression patterns" value="Expressed in liver and 6 other cell types or tissues"/>
</dbReference>
<reference evidence="2" key="2">
    <citation type="submission" date="2025-09" db="UniProtKB">
        <authorList>
            <consortium name="Ensembl"/>
        </authorList>
    </citation>
    <scope>IDENTIFICATION</scope>
</reference>
<dbReference type="Gene3D" id="1.20.1050.10">
    <property type="match status" value="1"/>
</dbReference>
<name>A0A3Q4GRJ3_NEOBR</name>
<protein>
    <submittedName>
        <fullName evidence="2">Glutathione S-transferase zeta 1</fullName>
    </submittedName>
</protein>
<accession>A0A3Q4GRJ3</accession>
<keyword evidence="3" id="KW-1185">Reference proteome</keyword>
<organism evidence="2 3">
    <name type="scientific">Neolamprologus brichardi</name>
    <name type="common">Fairy cichlid</name>
    <name type="synonym">Lamprologus brichardi</name>
    <dbReference type="NCBI Taxonomy" id="32507"/>
    <lineage>
        <taxon>Eukaryota</taxon>
        <taxon>Metazoa</taxon>
        <taxon>Chordata</taxon>
        <taxon>Craniata</taxon>
        <taxon>Vertebrata</taxon>
        <taxon>Euteleostomi</taxon>
        <taxon>Actinopterygii</taxon>
        <taxon>Neopterygii</taxon>
        <taxon>Teleostei</taxon>
        <taxon>Neoteleostei</taxon>
        <taxon>Acanthomorphata</taxon>
        <taxon>Ovalentaria</taxon>
        <taxon>Cichlomorphae</taxon>
        <taxon>Cichliformes</taxon>
        <taxon>Cichlidae</taxon>
        <taxon>African cichlids</taxon>
        <taxon>Pseudocrenilabrinae</taxon>
        <taxon>Lamprologini</taxon>
        <taxon>Neolamprologus</taxon>
    </lineage>
</organism>
<dbReference type="GO" id="GO:0006559">
    <property type="term" value="P:L-phenylalanine catabolic process"/>
    <property type="evidence" value="ECO:0007669"/>
    <property type="project" value="TreeGrafter"/>
</dbReference>
<dbReference type="GO" id="GO:0005739">
    <property type="term" value="C:mitochondrion"/>
    <property type="evidence" value="ECO:0007669"/>
    <property type="project" value="TreeGrafter"/>
</dbReference>
<sequence length="96" mass="10981">MSQAGRQMPMWFTCMRYYPPALEPILKQTAGKYCVGDEISMADICLVPQVYNAERFKVDVGKYPTIKRLNEALLEIEAFQVSHPSRQPDTPDDLRA</sequence>
<dbReference type="InterPro" id="IPR004046">
    <property type="entry name" value="GST_C"/>
</dbReference>
<dbReference type="PROSITE" id="PS50405">
    <property type="entry name" value="GST_CTER"/>
    <property type="match status" value="1"/>
</dbReference>
<evidence type="ECO:0000259" key="1">
    <source>
        <dbReference type="PROSITE" id="PS50405"/>
    </source>
</evidence>
<dbReference type="InterPro" id="IPR010987">
    <property type="entry name" value="Glutathione-S-Trfase_C-like"/>
</dbReference>
<feature type="domain" description="GST C-terminal" evidence="1">
    <location>
        <begin position="1"/>
        <end position="92"/>
    </location>
</feature>